<dbReference type="PANTHER" id="PTHR43686">
    <property type="entry name" value="SULFURTRANSFERASE-RELATED"/>
    <property type="match status" value="1"/>
</dbReference>
<organism evidence="2 3">
    <name type="scientific">Desulfovibrio litoralis DSM 11393</name>
    <dbReference type="NCBI Taxonomy" id="1121455"/>
    <lineage>
        <taxon>Bacteria</taxon>
        <taxon>Pseudomonadati</taxon>
        <taxon>Thermodesulfobacteriota</taxon>
        <taxon>Desulfovibrionia</taxon>
        <taxon>Desulfovibrionales</taxon>
        <taxon>Desulfovibrionaceae</taxon>
        <taxon>Desulfovibrio</taxon>
    </lineage>
</organism>
<evidence type="ECO:0000259" key="1">
    <source>
        <dbReference type="Pfam" id="PF01171"/>
    </source>
</evidence>
<feature type="domain" description="tRNA(Ile)-lysidine/2-thiocytidine synthase N-terminal" evidence="1">
    <location>
        <begin position="33"/>
        <end position="198"/>
    </location>
</feature>
<dbReference type="AlphaFoldDB" id="A0A1M7SS74"/>
<protein>
    <submittedName>
        <fullName evidence="2">PP-loop family protein</fullName>
    </submittedName>
</protein>
<evidence type="ECO:0000313" key="2">
    <source>
        <dbReference type="EMBL" id="SHN61387.1"/>
    </source>
</evidence>
<gene>
    <name evidence="2" type="ORF">SAMN02745728_01218</name>
</gene>
<evidence type="ECO:0000313" key="3">
    <source>
        <dbReference type="Proteomes" id="UP000186469"/>
    </source>
</evidence>
<reference evidence="2 3" key="1">
    <citation type="submission" date="2016-12" db="EMBL/GenBank/DDBJ databases">
        <authorList>
            <person name="Song W.-J."/>
            <person name="Kurnit D.M."/>
        </authorList>
    </citation>
    <scope>NUCLEOTIDE SEQUENCE [LARGE SCALE GENOMIC DNA]</scope>
    <source>
        <strain evidence="2 3">DSM 11393</strain>
    </source>
</reference>
<dbReference type="Gene3D" id="3.40.50.620">
    <property type="entry name" value="HUPs"/>
    <property type="match status" value="1"/>
</dbReference>
<accession>A0A1M7SS74</accession>
<dbReference type="STRING" id="1121455.SAMN02745728_01218"/>
<dbReference type="RefSeq" id="WP_072696897.1">
    <property type="nucleotide sequence ID" value="NZ_FRDI01000004.1"/>
</dbReference>
<name>A0A1M7SS74_9BACT</name>
<dbReference type="InterPro" id="IPR011063">
    <property type="entry name" value="TilS/TtcA_N"/>
</dbReference>
<keyword evidence="3" id="KW-1185">Reference proteome</keyword>
<dbReference type="Proteomes" id="UP000186469">
    <property type="component" value="Unassembled WGS sequence"/>
</dbReference>
<dbReference type="OrthoDB" id="9801054at2"/>
<dbReference type="EMBL" id="FRDI01000004">
    <property type="protein sequence ID" value="SHN61387.1"/>
    <property type="molecule type" value="Genomic_DNA"/>
</dbReference>
<proteinExistence type="predicted"/>
<dbReference type="SUPFAM" id="SSF52402">
    <property type="entry name" value="Adenine nucleotide alpha hydrolases-like"/>
    <property type="match status" value="1"/>
</dbReference>
<sequence>MSRHQVNYVQAQCIKAAGKLMQEMQMVKSGSRIGVAVSGGADSYVLMKVLKIRQSILPFKFELFALHINPGFDPNDHLILQEWLLSEGIPYHMELTDHGPRAHSEENRTGSPCFLCAKLRRKRLFELCGKYNLSHLAFGHNADDLVSSFLMNLFQTGRVEGMSMAEPFFRNTLQIIRPLMLLEKKIIEKAAKAWKLPISKNSCPSSGTSNRAKIMQDLNIFCDGHKNRRKNISNGLVRWQLEKHMALLNNE</sequence>
<dbReference type="PANTHER" id="PTHR43686:SF1">
    <property type="entry name" value="AMINOTRAN_5 DOMAIN-CONTAINING PROTEIN"/>
    <property type="match status" value="1"/>
</dbReference>
<dbReference type="Pfam" id="PF01171">
    <property type="entry name" value="ATP_bind_3"/>
    <property type="match status" value="1"/>
</dbReference>
<dbReference type="InterPro" id="IPR014729">
    <property type="entry name" value="Rossmann-like_a/b/a_fold"/>
</dbReference>